<dbReference type="PATRIC" id="fig|1434123.4.peg.1407"/>
<evidence type="ECO:0000256" key="3">
    <source>
        <dbReference type="ARBA" id="ARBA00023163"/>
    </source>
</evidence>
<proteinExistence type="predicted"/>
<dbReference type="PANTHER" id="PTHR42756:SF1">
    <property type="entry name" value="TRANSCRIPTIONAL REPRESSOR OF EMRAB OPERON"/>
    <property type="match status" value="1"/>
</dbReference>
<dbReference type="PRINTS" id="PR00598">
    <property type="entry name" value="HTHMARR"/>
</dbReference>
<dbReference type="HOGENOM" id="CLU_083287_22_3_2"/>
<name>A0A0E3LH12_9EURY</name>
<dbReference type="PROSITE" id="PS50995">
    <property type="entry name" value="HTH_MARR_2"/>
    <property type="match status" value="1"/>
</dbReference>
<dbReference type="GO" id="GO:0003700">
    <property type="term" value="F:DNA-binding transcription factor activity"/>
    <property type="evidence" value="ECO:0007669"/>
    <property type="project" value="InterPro"/>
</dbReference>
<dbReference type="AlphaFoldDB" id="A0A0E3LH12"/>
<dbReference type="InterPro" id="IPR023187">
    <property type="entry name" value="Tscrpt_reg_MarR-type_CS"/>
</dbReference>
<organism evidence="5 6">
    <name type="scientific">Methanosarcina vacuolata Z-761</name>
    <dbReference type="NCBI Taxonomy" id="1434123"/>
    <lineage>
        <taxon>Archaea</taxon>
        <taxon>Methanobacteriati</taxon>
        <taxon>Methanobacteriota</taxon>
        <taxon>Stenosarchaea group</taxon>
        <taxon>Methanomicrobia</taxon>
        <taxon>Methanosarcinales</taxon>
        <taxon>Methanosarcinaceae</taxon>
        <taxon>Methanosarcina</taxon>
    </lineage>
</organism>
<dbReference type="SUPFAM" id="SSF46785">
    <property type="entry name" value="Winged helix' DNA-binding domain"/>
    <property type="match status" value="1"/>
</dbReference>
<dbReference type="InterPro" id="IPR036390">
    <property type="entry name" value="WH_DNA-bd_sf"/>
</dbReference>
<dbReference type="Gene3D" id="1.10.10.10">
    <property type="entry name" value="Winged helix-like DNA-binding domain superfamily/Winged helix DNA-binding domain"/>
    <property type="match status" value="1"/>
</dbReference>
<dbReference type="Pfam" id="PF01047">
    <property type="entry name" value="MarR"/>
    <property type="match status" value="1"/>
</dbReference>
<keyword evidence="2" id="KW-0238">DNA-binding</keyword>
<dbReference type="PANTHER" id="PTHR42756">
    <property type="entry name" value="TRANSCRIPTIONAL REGULATOR, MARR"/>
    <property type="match status" value="1"/>
</dbReference>
<dbReference type="Proteomes" id="UP000033096">
    <property type="component" value="Chromosome"/>
</dbReference>
<evidence type="ECO:0000256" key="1">
    <source>
        <dbReference type="ARBA" id="ARBA00023015"/>
    </source>
</evidence>
<protein>
    <submittedName>
        <fullName evidence="5">Transcriptional regulator, MarR family</fullName>
    </submittedName>
</protein>
<feature type="domain" description="HTH marR-type" evidence="4">
    <location>
        <begin position="9"/>
        <end position="150"/>
    </location>
</feature>
<dbReference type="GO" id="GO:0003677">
    <property type="term" value="F:DNA binding"/>
    <property type="evidence" value="ECO:0007669"/>
    <property type="project" value="UniProtKB-KW"/>
</dbReference>
<evidence type="ECO:0000259" key="4">
    <source>
        <dbReference type="PROSITE" id="PS50995"/>
    </source>
</evidence>
<keyword evidence="1" id="KW-0805">Transcription regulation</keyword>
<evidence type="ECO:0000313" key="6">
    <source>
        <dbReference type="Proteomes" id="UP000033096"/>
    </source>
</evidence>
<gene>
    <name evidence="5" type="ORF">MSVAZ_1197</name>
</gene>
<sequence>MKEEKIKETVKLQFEIINLFQKNFAKIFHKAGDIPYSLNKNQNRAIMIIGSTDNIMPTTLGKCLDLQKGSLTSMIDALEREGLVYRKKDPQDRRKNLISLTEKGNAYREWFIGKLEENVSDILRRLDEEDILAYKESLQIMFTTLKKLDDTA</sequence>
<keyword evidence="3" id="KW-0804">Transcription</keyword>
<evidence type="ECO:0000313" key="5">
    <source>
        <dbReference type="EMBL" id="AKB43466.1"/>
    </source>
</evidence>
<dbReference type="InterPro" id="IPR000835">
    <property type="entry name" value="HTH_MarR-typ"/>
</dbReference>
<evidence type="ECO:0000256" key="2">
    <source>
        <dbReference type="ARBA" id="ARBA00023125"/>
    </source>
</evidence>
<keyword evidence="6" id="KW-1185">Reference proteome</keyword>
<dbReference type="InterPro" id="IPR036388">
    <property type="entry name" value="WH-like_DNA-bd_sf"/>
</dbReference>
<dbReference type="KEGG" id="mvc:MSVAZ_1197"/>
<dbReference type="PROSITE" id="PS01117">
    <property type="entry name" value="HTH_MARR_1"/>
    <property type="match status" value="1"/>
</dbReference>
<dbReference type="STRING" id="1434123.MSVAZ_1197"/>
<accession>A0A0E3LH12</accession>
<dbReference type="SMART" id="SM00347">
    <property type="entry name" value="HTH_MARR"/>
    <property type="match status" value="1"/>
</dbReference>
<dbReference type="EMBL" id="CP009520">
    <property type="protein sequence ID" value="AKB43466.1"/>
    <property type="molecule type" value="Genomic_DNA"/>
</dbReference>
<reference evidence="5 6" key="1">
    <citation type="submission" date="2014-07" db="EMBL/GenBank/DDBJ databases">
        <title>Methanogenic archaea and the global carbon cycle.</title>
        <authorList>
            <person name="Henriksen J.R."/>
            <person name="Luke J."/>
            <person name="Reinhart S."/>
            <person name="Benedict M.N."/>
            <person name="Youngblut N.D."/>
            <person name="Metcalf M.E."/>
            <person name="Whitaker R.J."/>
            <person name="Metcalf W.W."/>
        </authorList>
    </citation>
    <scope>NUCLEOTIDE SEQUENCE [LARGE SCALE GENOMIC DNA]</scope>
    <source>
        <strain evidence="5 6">Z-761</strain>
    </source>
</reference>